<evidence type="ECO:0000256" key="7">
    <source>
        <dbReference type="ARBA" id="ARBA00023136"/>
    </source>
</evidence>
<dbReference type="AlphaFoldDB" id="A0AAU8DWM1"/>
<evidence type="ECO:0008006" key="11">
    <source>
        <dbReference type="Google" id="ProtNLM"/>
    </source>
</evidence>
<dbReference type="RefSeq" id="WP_353651480.1">
    <property type="nucleotide sequence ID" value="NZ_CP159218.1"/>
</dbReference>
<evidence type="ECO:0000256" key="1">
    <source>
        <dbReference type="ARBA" id="ARBA00004167"/>
    </source>
</evidence>
<dbReference type="Pfam" id="PF02416">
    <property type="entry name" value="TatA_B_E"/>
    <property type="match status" value="1"/>
</dbReference>
<keyword evidence="2" id="KW-0813">Transport</keyword>
<evidence type="ECO:0000256" key="4">
    <source>
        <dbReference type="ARBA" id="ARBA00022927"/>
    </source>
</evidence>
<evidence type="ECO:0000256" key="2">
    <source>
        <dbReference type="ARBA" id="ARBA00022448"/>
    </source>
</evidence>
<protein>
    <recommendedName>
        <fullName evidence="11">Sec-independent protein translocase protein TatB</fullName>
    </recommendedName>
</protein>
<dbReference type="EMBL" id="CP159218">
    <property type="protein sequence ID" value="XCG65876.1"/>
    <property type="molecule type" value="Genomic_DNA"/>
</dbReference>
<name>A0AAU8DWM1_9ACTN</name>
<proteinExistence type="predicted"/>
<accession>A0AAU8DWM1</accession>
<reference evidence="10" key="1">
    <citation type="submission" date="2024-05" db="EMBL/GenBank/DDBJ databases">
        <authorList>
            <person name="Cai S.Y."/>
            <person name="Jin L.M."/>
            <person name="Li H.R."/>
        </authorList>
    </citation>
    <scope>NUCLEOTIDE SEQUENCE</scope>
    <source>
        <strain evidence="10">A5-74</strain>
    </source>
</reference>
<keyword evidence="5 9" id="KW-1133">Transmembrane helix</keyword>
<feature type="region of interest" description="Disordered" evidence="8">
    <location>
        <begin position="118"/>
        <end position="300"/>
    </location>
</feature>
<evidence type="ECO:0000256" key="9">
    <source>
        <dbReference type="SAM" id="Phobius"/>
    </source>
</evidence>
<keyword evidence="6" id="KW-0811">Translocation</keyword>
<gene>
    <name evidence="10" type="ORF">ABLG96_12035</name>
</gene>
<evidence type="ECO:0000256" key="8">
    <source>
        <dbReference type="SAM" id="MobiDB-lite"/>
    </source>
</evidence>
<evidence type="ECO:0000256" key="5">
    <source>
        <dbReference type="ARBA" id="ARBA00022989"/>
    </source>
</evidence>
<evidence type="ECO:0000313" key="10">
    <source>
        <dbReference type="EMBL" id="XCG65876.1"/>
    </source>
</evidence>
<keyword evidence="3 9" id="KW-0812">Transmembrane</keyword>
<sequence length="300" mass="31275">MSWTQIIMIVVIGVFLLGPERIPTAVQWVTGSLKKMRGMAQGAQQQLTSELGPEIAEMRRQIAELQGLKELQSLKELKDLNPRAMITKTIFGTDEAKTAGGVAGLLGLDPALLADPSAKQVSAGGPAEVTARAAQADEVSFDKGSTPGPTVSDPLPLVGGSQEQVQPASQPDPMPLVGGFQEQDQPASQPDPMPLVGGFQEQDQPASEPDPMPQVEPTAEQVPESEQPPFVQPAPAAQEALSDPIPSPAAPAALSDPIPSPAAAAEQRPAPREPVQQPLVIGGDPLPRSRIPDPLPTAGS</sequence>
<evidence type="ECO:0000256" key="3">
    <source>
        <dbReference type="ARBA" id="ARBA00022692"/>
    </source>
</evidence>
<organism evidence="10">
    <name type="scientific">Nakamurella sp. A5-74</name>
    <dbReference type="NCBI Taxonomy" id="3158264"/>
    <lineage>
        <taxon>Bacteria</taxon>
        <taxon>Bacillati</taxon>
        <taxon>Actinomycetota</taxon>
        <taxon>Actinomycetes</taxon>
        <taxon>Nakamurellales</taxon>
        <taxon>Nakamurellaceae</taxon>
        <taxon>Nakamurella</taxon>
    </lineage>
</organism>
<feature type="transmembrane region" description="Helical" evidence="9">
    <location>
        <begin position="6"/>
        <end position="29"/>
    </location>
</feature>
<dbReference type="InterPro" id="IPR003369">
    <property type="entry name" value="TatA/B/E"/>
</dbReference>
<keyword evidence="4" id="KW-0653">Protein transport</keyword>
<evidence type="ECO:0000256" key="6">
    <source>
        <dbReference type="ARBA" id="ARBA00023010"/>
    </source>
</evidence>
<comment type="subcellular location">
    <subcellularLocation>
        <location evidence="1">Membrane</location>
        <topology evidence="1">Single-pass membrane protein</topology>
    </subcellularLocation>
</comment>
<dbReference type="Gene3D" id="1.20.5.3310">
    <property type="match status" value="1"/>
</dbReference>
<feature type="compositionally biased region" description="Low complexity" evidence="8">
    <location>
        <begin position="227"/>
        <end position="268"/>
    </location>
</feature>
<keyword evidence="7 9" id="KW-0472">Membrane</keyword>